<name>A0ACC0SZ34_POPTR</name>
<organism evidence="1 2">
    <name type="scientific">Populus trichocarpa</name>
    <name type="common">Western balsam poplar</name>
    <name type="synonym">Populus balsamifera subsp. trichocarpa</name>
    <dbReference type="NCBI Taxonomy" id="3694"/>
    <lineage>
        <taxon>Eukaryota</taxon>
        <taxon>Viridiplantae</taxon>
        <taxon>Streptophyta</taxon>
        <taxon>Embryophyta</taxon>
        <taxon>Tracheophyta</taxon>
        <taxon>Spermatophyta</taxon>
        <taxon>Magnoliopsida</taxon>
        <taxon>eudicotyledons</taxon>
        <taxon>Gunneridae</taxon>
        <taxon>Pentapetalae</taxon>
        <taxon>rosids</taxon>
        <taxon>fabids</taxon>
        <taxon>Malpighiales</taxon>
        <taxon>Salicaceae</taxon>
        <taxon>Saliceae</taxon>
        <taxon>Populus</taxon>
    </lineage>
</organism>
<proteinExistence type="predicted"/>
<sequence>MDLNALAQLSALVVAVLNAHAGPLALLNPTPDILTSPSHLASHLPRKQKTSLSSSLVILISCYLDGTLPFLLTRQRRDCLPC</sequence>
<evidence type="ECO:0000313" key="1">
    <source>
        <dbReference type="EMBL" id="KAI9394525.1"/>
    </source>
</evidence>
<protein>
    <submittedName>
        <fullName evidence="1">Uncharacterized protein</fullName>
    </submittedName>
</protein>
<accession>A0ACC0SZ34</accession>
<evidence type="ECO:0000313" key="2">
    <source>
        <dbReference type="Proteomes" id="UP000006729"/>
    </source>
</evidence>
<dbReference type="Proteomes" id="UP000006729">
    <property type="component" value="Chromosome 5"/>
</dbReference>
<dbReference type="EMBL" id="CM009294">
    <property type="protein sequence ID" value="KAI9394525.1"/>
    <property type="molecule type" value="Genomic_DNA"/>
</dbReference>
<reference evidence="1 2" key="1">
    <citation type="journal article" date="2006" name="Science">
        <title>The genome of black cottonwood, Populus trichocarpa (Torr. &amp; Gray).</title>
        <authorList>
            <person name="Tuskan G.A."/>
            <person name="Difazio S."/>
            <person name="Jansson S."/>
            <person name="Bohlmann J."/>
            <person name="Grigoriev I."/>
            <person name="Hellsten U."/>
            <person name="Putnam N."/>
            <person name="Ralph S."/>
            <person name="Rombauts S."/>
            <person name="Salamov A."/>
            <person name="Schein J."/>
            <person name="Sterck L."/>
            <person name="Aerts A."/>
            <person name="Bhalerao R.R."/>
            <person name="Bhalerao R.P."/>
            <person name="Blaudez D."/>
            <person name="Boerjan W."/>
            <person name="Brun A."/>
            <person name="Brunner A."/>
            <person name="Busov V."/>
            <person name="Campbell M."/>
            <person name="Carlson J."/>
            <person name="Chalot M."/>
            <person name="Chapman J."/>
            <person name="Chen G.L."/>
            <person name="Cooper D."/>
            <person name="Coutinho P.M."/>
            <person name="Couturier J."/>
            <person name="Covert S."/>
            <person name="Cronk Q."/>
            <person name="Cunningham R."/>
            <person name="Davis J."/>
            <person name="Degroeve S."/>
            <person name="Dejardin A."/>
            <person name="Depamphilis C."/>
            <person name="Detter J."/>
            <person name="Dirks B."/>
            <person name="Dubchak I."/>
            <person name="Duplessis S."/>
            <person name="Ehlting J."/>
            <person name="Ellis B."/>
            <person name="Gendler K."/>
            <person name="Goodstein D."/>
            <person name="Gribskov M."/>
            <person name="Grimwood J."/>
            <person name="Groover A."/>
            <person name="Gunter L."/>
            <person name="Hamberger B."/>
            <person name="Heinze B."/>
            <person name="Helariutta Y."/>
            <person name="Henrissat B."/>
            <person name="Holligan D."/>
            <person name="Holt R."/>
            <person name="Huang W."/>
            <person name="Islam-Faridi N."/>
            <person name="Jones S."/>
            <person name="Jones-Rhoades M."/>
            <person name="Jorgensen R."/>
            <person name="Joshi C."/>
            <person name="Kangasjarvi J."/>
            <person name="Karlsson J."/>
            <person name="Kelleher C."/>
            <person name="Kirkpatrick R."/>
            <person name="Kirst M."/>
            <person name="Kohler A."/>
            <person name="Kalluri U."/>
            <person name="Larimer F."/>
            <person name="Leebens-Mack J."/>
            <person name="Leple J.C."/>
            <person name="Locascio P."/>
            <person name="Lou Y."/>
            <person name="Lucas S."/>
            <person name="Martin F."/>
            <person name="Montanini B."/>
            <person name="Napoli C."/>
            <person name="Nelson D.R."/>
            <person name="Nelson C."/>
            <person name="Nieminen K."/>
            <person name="Nilsson O."/>
            <person name="Pereda V."/>
            <person name="Peter G."/>
            <person name="Philippe R."/>
            <person name="Pilate G."/>
            <person name="Poliakov A."/>
            <person name="Razumovskaya J."/>
            <person name="Richardson P."/>
            <person name="Rinaldi C."/>
            <person name="Ritland K."/>
            <person name="Rouze P."/>
            <person name="Ryaboy D."/>
            <person name="Schmutz J."/>
            <person name="Schrader J."/>
            <person name="Segerman B."/>
            <person name="Shin H."/>
            <person name="Siddiqui A."/>
            <person name="Sterky F."/>
            <person name="Terry A."/>
            <person name="Tsai C.J."/>
            <person name="Uberbacher E."/>
            <person name="Unneberg P."/>
            <person name="Vahala J."/>
            <person name="Wall K."/>
            <person name="Wessler S."/>
            <person name="Yang G."/>
            <person name="Yin T."/>
            <person name="Douglas C."/>
            <person name="Marra M."/>
            <person name="Sandberg G."/>
            <person name="Van de Peer Y."/>
            <person name="Rokhsar D."/>
        </authorList>
    </citation>
    <scope>NUCLEOTIDE SEQUENCE [LARGE SCALE GENOMIC DNA]</scope>
    <source>
        <strain evidence="2">cv. Nisqually</strain>
    </source>
</reference>
<gene>
    <name evidence="1" type="ORF">POPTR_005G106151v4</name>
</gene>
<comment type="caution">
    <text evidence="1">The sequence shown here is derived from an EMBL/GenBank/DDBJ whole genome shotgun (WGS) entry which is preliminary data.</text>
</comment>
<keyword evidence="2" id="KW-1185">Reference proteome</keyword>